<dbReference type="AlphaFoldDB" id="A0A2C5WU75"/>
<name>A0A2C5WU75_9PEZI</name>
<evidence type="ECO:0000313" key="3">
    <source>
        <dbReference type="Proteomes" id="UP000222788"/>
    </source>
</evidence>
<feature type="chain" id="PRO_5012948307" evidence="1">
    <location>
        <begin position="20"/>
        <end position="209"/>
    </location>
</feature>
<reference evidence="2 3" key="1">
    <citation type="journal article" date="2013" name="Fungal Biol.">
        <title>Analysis of microsatellite markers in the genome of the plant pathogen Ceratocystis fimbriata.</title>
        <authorList>
            <person name="Simpson M.C."/>
            <person name="Wilken P.M."/>
            <person name="Coetzee M.P."/>
            <person name="Wingfield M.J."/>
            <person name="Wingfield B.D."/>
        </authorList>
    </citation>
    <scope>NUCLEOTIDE SEQUENCE [LARGE SCALE GENOMIC DNA]</scope>
    <source>
        <strain evidence="2 3">CBS 114723</strain>
    </source>
</reference>
<dbReference type="PROSITE" id="PS51257">
    <property type="entry name" value="PROKAR_LIPOPROTEIN"/>
    <property type="match status" value="1"/>
</dbReference>
<keyword evidence="1" id="KW-0732">Signal</keyword>
<feature type="signal peptide" evidence="1">
    <location>
        <begin position="1"/>
        <end position="19"/>
    </location>
</feature>
<gene>
    <name evidence="2" type="ORF">CFIMG_007849RA00001</name>
</gene>
<evidence type="ECO:0000256" key="1">
    <source>
        <dbReference type="SAM" id="SignalP"/>
    </source>
</evidence>
<keyword evidence="3" id="KW-1185">Reference proteome</keyword>
<dbReference type="Proteomes" id="UP000222788">
    <property type="component" value="Unassembled WGS sequence"/>
</dbReference>
<sequence>MRFHSLLPLGLLLSSFGSCRPGAGQPETTGIDSTNTDVVHSKYLESHGYSILKNRDGIYWIFSESYVGVGAAVKISIDTEHKSVTILENNLDQGIVDVEKLKLPQIFRGLCIAKNLPCNEMTSIAMDIDEWFTHGSVKKHRQDNSLADQDFDIAPNQLGWEIFSKTSFYNDATKMFPGFEAEMITIKQQKRASPTPSPRGFKLRKVAIA</sequence>
<proteinExistence type="predicted"/>
<evidence type="ECO:0000313" key="2">
    <source>
        <dbReference type="EMBL" id="PHH49260.1"/>
    </source>
</evidence>
<comment type="caution">
    <text evidence="2">The sequence shown here is derived from an EMBL/GenBank/DDBJ whole genome shotgun (WGS) entry which is preliminary data.</text>
</comment>
<organism evidence="2 3">
    <name type="scientific">Ceratocystis fimbriata CBS 114723</name>
    <dbReference type="NCBI Taxonomy" id="1035309"/>
    <lineage>
        <taxon>Eukaryota</taxon>
        <taxon>Fungi</taxon>
        <taxon>Dikarya</taxon>
        <taxon>Ascomycota</taxon>
        <taxon>Pezizomycotina</taxon>
        <taxon>Sordariomycetes</taxon>
        <taxon>Hypocreomycetidae</taxon>
        <taxon>Microascales</taxon>
        <taxon>Ceratocystidaceae</taxon>
        <taxon>Ceratocystis</taxon>
    </lineage>
</organism>
<accession>A0A2C5WU75</accession>
<protein>
    <submittedName>
        <fullName evidence="2">Uncharacterized protein</fullName>
    </submittedName>
</protein>
<dbReference type="EMBL" id="APWK03000229">
    <property type="protein sequence ID" value="PHH49260.1"/>
    <property type="molecule type" value="Genomic_DNA"/>
</dbReference>
<reference evidence="2 3" key="2">
    <citation type="journal article" date="2013" name="IMA Fungus">
        <title>IMA Genome-F 1: Ceratocystis fimbriata: Draft nuclear genome sequence for the plant pathogen, Ceratocystis fimbriata.</title>
        <authorList>
            <person name="Wilken P.M."/>
            <person name="Steenkamp E.T."/>
            <person name="Wingfield M.J."/>
            <person name="de Beer Z.W."/>
            <person name="Wingfield B.D."/>
        </authorList>
    </citation>
    <scope>NUCLEOTIDE SEQUENCE [LARGE SCALE GENOMIC DNA]</scope>
    <source>
        <strain evidence="2 3">CBS 114723</strain>
    </source>
</reference>